<proteinExistence type="predicted"/>
<dbReference type="PRINTS" id="PR00111">
    <property type="entry name" value="ABHYDROLASE"/>
</dbReference>
<reference evidence="2 3" key="1">
    <citation type="journal article" date="2014" name="Antonie Van Leeuwenhoek">
        <title>Hyphomonas beringensis sp. nov. and Hyphomonas chukchiensis sp. nov., isolated from surface seawater of the Bering Sea and Chukchi Sea.</title>
        <authorList>
            <person name="Li C."/>
            <person name="Lai Q."/>
            <person name="Li G."/>
            <person name="Dong C."/>
            <person name="Wang J."/>
            <person name="Liao Y."/>
            <person name="Shao Z."/>
        </authorList>
    </citation>
    <scope>NUCLEOTIDE SEQUENCE [LARGE SCALE GENOMIC DNA]</scope>
    <source>
        <strain evidence="2 3">MHS-2</strain>
    </source>
</reference>
<dbReference type="Pfam" id="PF00561">
    <property type="entry name" value="Abhydrolase_1"/>
    <property type="match status" value="1"/>
</dbReference>
<dbReference type="RefSeq" id="WP_051618522.1">
    <property type="nucleotide sequence ID" value="NZ_ARYK01000005.1"/>
</dbReference>
<dbReference type="InterPro" id="IPR029058">
    <property type="entry name" value="AB_hydrolase_fold"/>
</dbReference>
<evidence type="ECO:0000259" key="1">
    <source>
        <dbReference type="Pfam" id="PF00561"/>
    </source>
</evidence>
<comment type="caution">
    <text evidence="2">The sequence shown here is derived from an EMBL/GenBank/DDBJ whole genome shotgun (WGS) entry which is preliminary data.</text>
</comment>
<dbReference type="Gene3D" id="3.40.50.1820">
    <property type="entry name" value="alpha/beta hydrolase"/>
    <property type="match status" value="1"/>
</dbReference>
<gene>
    <name evidence="2" type="ORF">HJO_10882</name>
</gene>
<dbReference type="STRING" id="1280950.HJO_10882"/>
<keyword evidence="3" id="KW-1185">Reference proteome</keyword>
<dbReference type="PANTHER" id="PTHR46438">
    <property type="entry name" value="ALPHA/BETA-HYDROLASES SUPERFAMILY PROTEIN"/>
    <property type="match status" value="1"/>
</dbReference>
<dbReference type="eggNOG" id="COG2267">
    <property type="taxonomic scope" value="Bacteria"/>
</dbReference>
<dbReference type="Proteomes" id="UP000025171">
    <property type="component" value="Unassembled WGS sequence"/>
</dbReference>
<evidence type="ECO:0000313" key="3">
    <source>
        <dbReference type="Proteomes" id="UP000025171"/>
    </source>
</evidence>
<dbReference type="InterPro" id="IPR000073">
    <property type="entry name" value="AB_hydrolase_1"/>
</dbReference>
<feature type="domain" description="AB hydrolase-1" evidence="1">
    <location>
        <begin position="65"/>
        <end position="302"/>
    </location>
</feature>
<sequence length="336" mass="36226">MFRSLVAIVVTLTIVLGAGWFAMRRADIPYDRLESLYAGSDSEFMPLGDDVRIHYRDVGPRDGKVLVLVHGFSASLHTWEPWIKHLARDYRVVALDLPGHGLSRCFADEPAGIGQFVDVIDRVTGQLGIEHFTLAGSSMGGHTAWNYALAHPEKLDGLVLVDASGWPSTEDEAKSSPIVFKLLANPVARNVMKDLDMSGLIRSGLEDSFSDTTRVTDAMVERYAALGRAPCHREAILGLMTRRGDRRDASDAVLAPITTPTLILQGAEDNLVPAAHGEKFHAAIAGSTFKLYANVGHLPQEEVPAESLADLRAFLSGTVYPAPAADLSAADAMAGN</sequence>
<dbReference type="PATRIC" id="fig|1280950.3.peg.2178"/>
<dbReference type="AlphaFoldDB" id="A0A059FM70"/>
<accession>A0A059FM70</accession>
<dbReference type="GO" id="GO:0016787">
    <property type="term" value="F:hydrolase activity"/>
    <property type="evidence" value="ECO:0007669"/>
    <property type="project" value="UniProtKB-KW"/>
</dbReference>
<organism evidence="2 3">
    <name type="scientific">Hyphomonas johnsonii MHS-2</name>
    <dbReference type="NCBI Taxonomy" id="1280950"/>
    <lineage>
        <taxon>Bacteria</taxon>
        <taxon>Pseudomonadati</taxon>
        <taxon>Pseudomonadota</taxon>
        <taxon>Alphaproteobacteria</taxon>
        <taxon>Hyphomonadales</taxon>
        <taxon>Hyphomonadaceae</taxon>
        <taxon>Hyphomonas</taxon>
    </lineage>
</organism>
<protein>
    <submittedName>
        <fullName evidence="2">Alpha/beta fold family hydrolase</fullName>
    </submittedName>
</protein>
<dbReference type="EMBL" id="ARYK01000005">
    <property type="protein sequence ID" value="KCZ91616.1"/>
    <property type="molecule type" value="Genomic_DNA"/>
</dbReference>
<dbReference type="SUPFAM" id="SSF53474">
    <property type="entry name" value="alpha/beta-Hydrolases"/>
    <property type="match status" value="1"/>
</dbReference>
<evidence type="ECO:0000313" key="2">
    <source>
        <dbReference type="EMBL" id="KCZ91616.1"/>
    </source>
</evidence>
<name>A0A059FM70_9PROT</name>
<keyword evidence="2" id="KW-0378">Hydrolase</keyword>
<dbReference type="OrthoDB" id="9785847at2"/>
<dbReference type="PANTHER" id="PTHR46438:SF11">
    <property type="entry name" value="LIPASE-RELATED"/>
    <property type="match status" value="1"/>
</dbReference>